<accession>A0A2A5S7W7</accession>
<protein>
    <recommendedName>
        <fullName evidence="4">Helix-turn-helix domain-containing protein</fullName>
    </recommendedName>
</protein>
<sequence>MMSYQPDDYLTTKEIAVEFGVTTRTIYTRKKEMQLMKGFNSGIFLGGRKIRYKELCDFFRYVHTAEYRMEKKKLEEKGLLPTTKKTKCGAPLEKRDLWKKKKS</sequence>
<dbReference type="EMBL" id="JXKA01000045">
    <property type="protein sequence ID" value="PCS09599.1"/>
    <property type="molecule type" value="Genomic_DNA"/>
</dbReference>
<name>A0A2A5S7W7_LACLH</name>
<feature type="region of interest" description="Disordered" evidence="1">
    <location>
        <begin position="84"/>
        <end position="103"/>
    </location>
</feature>
<dbReference type="Proteomes" id="UP000218744">
    <property type="component" value="Unassembled WGS sequence"/>
</dbReference>
<evidence type="ECO:0000256" key="1">
    <source>
        <dbReference type="SAM" id="MobiDB-lite"/>
    </source>
</evidence>
<proteinExistence type="predicted"/>
<comment type="caution">
    <text evidence="2">The sequence shown here is derived from an EMBL/GenBank/DDBJ whole genome shotgun (WGS) entry which is preliminary data.</text>
</comment>
<gene>
    <name evidence="2" type="ORF">RU90_GL001903</name>
</gene>
<dbReference type="AlphaFoldDB" id="A0A2A5S7W7"/>
<evidence type="ECO:0008006" key="4">
    <source>
        <dbReference type="Google" id="ProtNLM"/>
    </source>
</evidence>
<evidence type="ECO:0000313" key="3">
    <source>
        <dbReference type="Proteomes" id="UP000218744"/>
    </source>
</evidence>
<organism evidence="2 3">
    <name type="scientific">Lactococcus lactis subsp. hordniae</name>
    <dbReference type="NCBI Taxonomy" id="203404"/>
    <lineage>
        <taxon>Bacteria</taxon>
        <taxon>Bacillati</taxon>
        <taxon>Bacillota</taxon>
        <taxon>Bacilli</taxon>
        <taxon>Lactobacillales</taxon>
        <taxon>Streptococcaceae</taxon>
        <taxon>Lactococcus</taxon>
    </lineage>
</organism>
<evidence type="ECO:0000313" key="2">
    <source>
        <dbReference type="EMBL" id="PCS09599.1"/>
    </source>
</evidence>
<reference evidence="2 3" key="1">
    <citation type="submission" date="2014-12" db="EMBL/GenBank/DDBJ databases">
        <title>Draft genome sequences of 10 type strains of Lactococcus.</title>
        <authorList>
            <person name="Sun Z."/>
            <person name="Zhong Z."/>
            <person name="Liu W."/>
            <person name="Zhang W."/>
            <person name="Zhang H."/>
        </authorList>
    </citation>
    <scope>NUCLEOTIDE SEQUENCE [LARGE SCALE GENOMIC DNA]</scope>
    <source>
        <strain evidence="2 3">DSM 20450</strain>
    </source>
</reference>